<feature type="transmembrane region" description="Helical" evidence="8">
    <location>
        <begin position="7"/>
        <end position="31"/>
    </location>
</feature>
<organism evidence="10 11">
    <name type="scientific">Zavarzinia aquatilis</name>
    <dbReference type="NCBI Taxonomy" id="2211142"/>
    <lineage>
        <taxon>Bacteria</taxon>
        <taxon>Pseudomonadati</taxon>
        <taxon>Pseudomonadota</taxon>
        <taxon>Alphaproteobacteria</taxon>
        <taxon>Rhodospirillales</taxon>
        <taxon>Zavarziniaceae</taxon>
        <taxon>Zavarzinia</taxon>
    </lineage>
</organism>
<dbReference type="InterPro" id="IPR051789">
    <property type="entry name" value="Bact_Polyamine_Transport"/>
</dbReference>
<dbReference type="RefSeq" id="WP_109903715.1">
    <property type="nucleotide sequence ID" value="NZ_QGLE01000002.1"/>
</dbReference>
<keyword evidence="6 8" id="KW-1133">Transmembrane helix</keyword>
<dbReference type="GO" id="GO:0005886">
    <property type="term" value="C:plasma membrane"/>
    <property type="evidence" value="ECO:0007669"/>
    <property type="project" value="UniProtKB-SubCell"/>
</dbReference>
<evidence type="ECO:0000259" key="9">
    <source>
        <dbReference type="PROSITE" id="PS50928"/>
    </source>
</evidence>
<dbReference type="Proteomes" id="UP000245461">
    <property type="component" value="Unassembled WGS sequence"/>
</dbReference>
<gene>
    <name evidence="10" type="ORF">DKG74_06215</name>
</gene>
<dbReference type="PANTHER" id="PTHR43848:SF2">
    <property type="entry name" value="PUTRESCINE TRANSPORT SYSTEM PERMEASE PROTEIN POTI"/>
    <property type="match status" value="1"/>
</dbReference>
<comment type="subcellular location">
    <subcellularLocation>
        <location evidence="1 8">Cell membrane</location>
        <topology evidence="1 8">Multi-pass membrane protein</topology>
    </subcellularLocation>
</comment>
<keyword evidence="4" id="KW-1003">Cell membrane</keyword>
<comment type="similarity">
    <text evidence="2">Belongs to the binding-protein-dependent transport system permease family. CysTW subfamily.</text>
</comment>
<dbReference type="Gene3D" id="1.10.3720.10">
    <property type="entry name" value="MetI-like"/>
    <property type="match status" value="1"/>
</dbReference>
<evidence type="ECO:0000256" key="3">
    <source>
        <dbReference type="ARBA" id="ARBA00022448"/>
    </source>
</evidence>
<keyword evidence="5 8" id="KW-0812">Transmembrane</keyword>
<feature type="domain" description="ABC transmembrane type-1" evidence="9">
    <location>
        <begin position="62"/>
        <end position="248"/>
    </location>
</feature>
<evidence type="ECO:0000256" key="8">
    <source>
        <dbReference type="RuleBase" id="RU363032"/>
    </source>
</evidence>
<dbReference type="InterPro" id="IPR000515">
    <property type="entry name" value="MetI-like"/>
</dbReference>
<proteinExistence type="inferred from homology"/>
<evidence type="ECO:0000256" key="4">
    <source>
        <dbReference type="ARBA" id="ARBA00022475"/>
    </source>
</evidence>
<accession>A0A317EIU9</accession>
<keyword evidence="7 8" id="KW-0472">Membrane</keyword>
<protein>
    <submittedName>
        <fullName evidence="10">Polyamine ABC transporter permease</fullName>
    </submittedName>
</protein>
<dbReference type="EMBL" id="QGLE01000002">
    <property type="protein sequence ID" value="PWR25353.1"/>
    <property type="molecule type" value="Genomic_DNA"/>
</dbReference>
<sequence length="256" mass="26468">MTIRRLVPIAFTGAIVLFLLAPLALCILFSFTTGPNAAFPLPGLGLGWYRALSDDPQFGAAVATTAQITLGCGLLSTLIGLSAALGLARLPRGAAAALLLVLCLPLMLPPLVLGLSLLTFFNAIGLKPGVLATMLAHLLFTLPFVTAVIHARLVTLDPAALEAARDAGASPFRAFLGITLPVIGATIVGAMLIAMALSLDDFVITFFTTSSNTMSTLIWGMMRTSISPSINAIGTGVIVVSLAVTALALHATRYRG</sequence>
<evidence type="ECO:0000313" key="10">
    <source>
        <dbReference type="EMBL" id="PWR25353.1"/>
    </source>
</evidence>
<dbReference type="PROSITE" id="PS50928">
    <property type="entry name" value="ABC_TM1"/>
    <property type="match status" value="1"/>
</dbReference>
<evidence type="ECO:0000256" key="6">
    <source>
        <dbReference type="ARBA" id="ARBA00022989"/>
    </source>
</evidence>
<evidence type="ECO:0000256" key="5">
    <source>
        <dbReference type="ARBA" id="ARBA00022692"/>
    </source>
</evidence>
<name>A0A317EIU9_9PROT</name>
<dbReference type="CDD" id="cd06261">
    <property type="entry name" value="TM_PBP2"/>
    <property type="match status" value="1"/>
</dbReference>
<feature type="transmembrane region" description="Helical" evidence="8">
    <location>
        <begin position="97"/>
        <end position="124"/>
    </location>
</feature>
<evidence type="ECO:0000256" key="1">
    <source>
        <dbReference type="ARBA" id="ARBA00004651"/>
    </source>
</evidence>
<feature type="transmembrane region" description="Helical" evidence="8">
    <location>
        <begin position="232"/>
        <end position="251"/>
    </location>
</feature>
<dbReference type="Pfam" id="PF00528">
    <property type="entry name" value="BPD_transp_1"/>
    <property type="match status" value="1"/>
</dbReference>
<feature type="transmembrane region" description="Helical" evidence="8">
    <location>
        <begin position="130"/>
        <end position="153"/>
    </location>
</feature>
<dbReference type="GO" id="GO:0055085">
    <property type="term" value="P:transmembrane transport"/>
    <property type="evidence" value="ECO:0007669"/>
    <property type="project" value="InterPro"/>
</dbReference>
<comment type="caution">
    <text evidence="10">The sequence shown here is derived from an EMBL/GenBank/DDBJ whole genome shotgun (WGS) entry which is preliminary data.</text>
</comment>
<dbReference type="OrthoDB" id="9809681at2"/>
<feature type="transmembrane region" description="Helical" evidence="8">
    <location>
        <begin position="58"/>
        <end position="85"/>
    </location>
</feature>
<evidence type="ECO:0000313" key="11">
    <source>
        <dbReference type="Proteomes" id="UP000245461"/>
    </source>
</evidence>
<evidence type="ECO:0000256" key="7">
    <source>
        <dbReference type="ARBA" id="ARBA00023136"/>
    </source>
</evidence>
<dbReference type="AlphaFoldDB" id="A0A317EIU9"/>
<dbReference type="InterPro" id="IPR035906">
    <property type="entry name" value="MetI-like_sf"/>
</dbReference>
<evidence type="ECO:0000256" key="2">
    <source>
        <dbReference type="ARBA" id="ARBA00007069"/>
    </source>
</evidence>
<feature type="transmembrane region" description="Helical" evidence="8">
    <location>
        <begin position="174"/>
        <end position="196"/>
    </location>
</feature>
<keyword evidence="11" id="KW-1185">Reference proteome</keyword>
<dbReference type="PANTHER" id="PTHR43848">
    <property type="entry name" value="PUTRESCINE TRANSPORT SYSTEM PERMEASE PROTEIN POTI"/>
    <property type="match status" value="1"/>
</dbReference>
<dbReference type="SUPFAM" id="SSF161098">
    <property type="entry name" value="MetI-like"/>
    <property type="match status" value="1"/>
</dbReference>
<reference evidence="10 11" key="1">
    <citation type="submission" date="2018-05" db="EMBL/GenBank/DDBJ databases">
        <title>Zavarzinia sp. HR-AS.</title>
        <authorList>
            <person name="Lee Y."/>
            <person name="Jeon C.O."/>
        </authorList>
    </citation>
    <scope>NUCLEOTIDE SEQUENCE [LARGE SCALE GENOMIC DNA]</scope>
    <source>
        <strain evidence="10 11">HR-AS</strain>
    </source>
</reference>
<keyword evidence="3 8" id="KW-0813">Transport</keyword>